<reference evidence="1" key="1">
    <citation type="submission" date="2021-06" db="EMBL/GenBank/DDBJ databases">
        <authorList>
            <person name="Kallberg Y."/>
            <person name="Tangrot J."/>
            <person name="Rosling A."/>
        </authorList>
    </citation>
    <scope>NUCLEOTIDE SEQUENCE</scope>
    <source>
        <strain evidence="1">CL551</strain>
    </source>
</reference>
<evidence type="ECO:0000313" key="1">
    <source>
        <dbReference type="EMBL" id="CAG8725796.1"/>
    </source>
</evidence>
<evidence type="ECO:0000313" key="2">
    <source>
        <dbReference type="Proteomes" id="UP000789342"/>
    </source>
</evidence>
<feature type="non-terminal residue" evidence="1">
    <location>
        <position position="41"/>
    </location>
</feature>
<sequence>MLVSLLGCACFRLRYSRSFVTIVRFVGVSSALSQASGFILG</sequence>
<accession>A0A9N9I9K2</accession>
<dbReference type="EMBL" id="CAJVPV010024194">
    <property type="protein sequence ID" value="CAG8725796.1"/>
    <property type="molecule type" value="Genomic_DNA"/>
</dbReference>
<name>A0A9N9I9K2_9GLOM</name>
<gene>
    <name evidence="1" type="ORF">AMORRO_LOCUS13648</name>
</gene>
<keyword evidence="2" id="KW-1185">Reference proteome</keyword>
<organism evidence="1 2">
    <name type="scientific">Acaulospora morrowiae</name>
    <dbReference type="NCBI Taxonomy" id="94023"/>
    <lineage>
        <taxon>Eukaryota</taxon>
        <taxon>Fungi</taxon>
        <taxon>Fungi incertae sedis</taxon>
        <taxon>Mucoromycota</taxon>
        <taxon>Glomeromycotina</taxon>
        <taxon>Glomeromycetes</taxon>
        <taxon>Diversisporales</taxon>
        <taxon>Acaulosporaceae</taxon>
        <taxon>Acaulospora</taxon>
    </lineage>
</organism>
<comment type="caution">
    <text evidence="1">The sequence shown here is derived from an EMBL/GenBank/DDBJ whole genome shotgun (WGS) entry which is preliminary data.</text>
</comment>
<protein>
    <submittedName>
        <fullName evidence="1">256_t:CDS:1</fullName>
    </submittedName>
</protein>
<proteinExistence type="predicted"/>
<dbReference type="AlphaFoldDB" id="A0A9N9I9K2"/>
<dbReference type="Proteomes" id="UP000789342">
    <property type="component" value="Unassembled WGS sequence"/>
</dbReference>